<evidence type="ECO:0000313" key="1">
    <source>
        <dbReference type="EMBL" id="SJM91415.1"/>
    </source>
</evidence>
<dbReference type="InterPro" id="IPR010982">
    <property type="entry name" value="Lambda_DNA-bd_dom_sf"/>
</dbReference>
<protein>
    <submittedName>
        <fullName evidence="1">Transcriptional regulator, XRE family</fullName>
    </submittedName>
</protein>
<proteinExistence type="predicted"/>
<sequence>MNKEPIIESIGNVFTDLGFSSEEATLLAMRAELMTKLRETIVEKGWTQIQATEHRAVPYA</sequence>
<dbReference type="EMBL" id="FUKJ01000138">
    <property type="protein sequence ID" value="SJM91415.1"/>
    <property type="molecule type" value="Genomic_DNA"/>
</dbReference>
<dbReference type="AlphaFoldDB" id="A0A1R4H590"/>
<dbReference type="Gene3D" id="1.10.260.40">
    <property type="entry name" value="lambda repressor-like DNA-binding domains"/>
    <property type="match status" value="1"/>
</dbReference>
<dbReference type="GO" id="GO:0003677">
    <property type="term" value="F:DNA binding"/>
    <property type="evidence" value="ECO:0007669"/>
    <property type="project" value="InterPro"/>
</dbReference>
<gene>
    <name evidence="1" type="ORF">CRENPOLYSF2_2220003</name>
</gene>
<name>A0A1R4H590_9GAMM</name>
<keyword evidence="2" id="KW-1185">Reference proteome</keyword>
<evidence type="ECO:0000313" key="2">
    <source>
        <dbReference type="Proteomes" id="UP000195442"/>
    </source>
</evidence>
<organism evidence="1 2">
    <name type="scientific">Crenothrix polyspora</name>
    <dbReference type="NCBI Taxonomy" id="360316"/>
    <lineage>
        <taxon>Bacteria</taxon>
        <taxon>Pseudomonadati</taxon>
        <taxon>Pseudomonadota</taxon>
        <taxon>Gammaproteobacteria</taxon>
        <taxon>Methylococcales</taxon>
        <taxon>Crenotrichaceae</taxon>
        <taxon>Crenothrix</taxon>
    </lineage>
</organism>
<dbReference type="RefSeq" id="WP_218780259.1">
    <property type="nucleotide sequence ID" value="NZ_FUKJ01000138.1"/>
</dbReference>
<dbReference type="Proteomes" id="UP000195442">
    <property type="component" value="Unassembled WGS sequence"/>
</dbReference>
<accession>A0A1R4H590</accession>
<reference evidence="2" key="1">
    <citation type="submission" date="2017-02" db="EMBL/GenBank/DDBJ databases">
        <authorList>
            <person name="Daims H."/>
        </authorList>
    </citation>
    <scope>NUCLEOTIDE SEQUENCE [LARGE SCALE GENOMIC DNA]</scope>
</reference>